<dbReference type="InterPro" id="IPR058787">
    <property type="entry name" value="ApnL_M"/>
</dbReference>
<sequence>MTDLLHLYGTEEPPAEPPVRRVGALSFEWTGTGLRHVRLGGTELIRSVAFLARDRDWGTLTPEPGGVEETWTEGVLCLTTVLVFRTGGASLTVALSVQASETGITLEATGNAAGAFETNRAGFTVLHPITGQAGAPVSVTHSDGSEQHSVFPDLIAPWQPFMDIAAITHHAGDMACTCRFAGDVFEMEDQRQWGDASFKTYNRPLARPWPYVIAAGEPLRQSVELSWRRAAPVPAPTEPALPSGPRFPDTALVVTSDEARRLAAGPDVLDAVAPQRLLCHLDATLGDVDGQCAAFATLQAAFPASTYDLELIGAFDGDPEAELAAHARAAANAGFSPASVMVCPSVDRQSTPPGSDWPDCPPLETIHAAARAAFDAPVMGGGMASLFTELNRKPPPSGMLDFVTHALCPIVHDADDVSVMETLEAVPHITRSARALIGEAEYRIGPCTIAMRQNPYGSRTIPNPGGSRVCMTDNDPRHRGAFGAAYALGLATALAPAGPSVWTPAAVFGPRGLFARDGTLLQVAEVIRALAACAGRPVTEAAIRDGRARMTLGDTVFEANLTPETKEGLPPFGWRSLF</sequence>
<evidence type="ECO:0000259" key="2">
    <source>
        <dbReference type="Pfam" id="PF25838"/>
    </source>
</evidence>
<name>A0A1H9SNT3_9RHOB</name>
<dbReference type="Pfam" id="PF25838">
    <property type="entry name" value="Apionate_lact_M"/>
    <property type="match status" value="1"/>
</dbReference>
<accession>A0A1H9SNT3</accession>
<organism evidence="3 4">
    <name type="scientific">Tranquillimonas rosea</name>
    <dbReference type="NCBI Taxonomy" id="641238"/>
    <lineage>
        <taxon>Bacteria</taxon>
        <taxon>Pseudomonadati</taxon>
        <taxon>Pseudomonadota</taxon>
        <taxon>Alphaproteobacteria</taxon>
        <taxon>Rhodobacterales</taxon>
        <taxon>Roseobacteraceae</taxon>
        <taxon>Tranquillimonas</taxon>
    </lineage>
</organism>
<dbReference type="Proteomes" id="UP000198885">
    <property type="component" value="Unassembled WGS sequence"/>
</dbReference>
<keyword evidence="4" id="KW-1185">Reference proteome</keyword>
<feature type="domain" description="D-apionate lactonase N-terminal" evidence="1">
    <location>
        <begin position="6"/>
        <end position="229"/>
    </location>
</feature>
<dbReference type="EMBL" id="FOGU01000003">
    <property type="protein sequence ID" value="SER86577.1"/>
    <property type="molecule type" value="Genomic_DNA"/>
</dbReference>
<dbReference type="AlphaFoldDB" id="A0A1H9SNT3"/>
<dbReference type="OrthoDB" id="931854at2"/>
<gene>
    <name evidence="3" type="ORF">SAMN04490244_103307</name>
</gene>
<dbReference type="RefSeq" id="WP_092690607.1">
    <property type="nucleotide sequence ID" value="NZ_FOGU01000003.1"/>
</dbReference>
<dbReference type="InterPro" id="IPR058788">
    <property type="entry name" value="ApnL_N"/>
</dbReference>
<evidence type="ECO:0000313" key="4">
    <source>
        <dbReference type="Proteomes" id="UP000198885"/>
    </source>
</evidence>
<evidence type="ECO:0000259" key="1">
    <source>
        <dbReference type="Pfam" id="PF25837"/>
    </source>
</evidence>
<dbReference type="STRING" id="641238.SAMN04490244_103307"/>
<dbReference type="Pfam" id="PF25837">
    <property type="entry name" value="Apionate_lact_N"/>
    <property type="match status" value="1"/>
</dbReference>
<feature type="domain" description="D-apionate lactonase TIM barrel" evidence="2">
    <location>
        <begin position="251"/>
        <end position="535"/>
    </location>
</feature>
<protein>
    <submittedName>
        <fullName evidence="3">Uncharacterized protein</fullName>
    </submittedName>
</protein>
<evidence type="ECO:0000313" key="3">
    <source>
        <dbReference type="EMBL" id="SER86577.1"/>
    </source>
</evidence>
<reference evidence="3 4" key="1">
    <citation type="submission" date="2016-10" db="EMBL/GenBank/DDBJ databases">
        <authorList>
            <person name="de Groot N.N."/>
        </authorList>
    </citation>
    <scope>NUCLEOTIDE SEQUENCE [LARGE SCALE GENOMIC DNA]</scope>
    <source>
        <strain evidence="3 4">DSM 23042</strain>
    </source>
</reference>
<proteinExistence type="predicted"/>